<name>A0AAV3XLJ0_9CYAN</name>
<dbReference type="InterPro" id="IPR021527">
    <property type="entry name" value="DUF2795"/>
</dbReference>
<gene>
    <name evidence="1" type="ORF">MiSe_52010</name>
</gene>
<protein>
    <recommendedName>
        <fullName evidence="3">DUF2795 domain-containing protein</fullName>
    </recommendedName>
</protein>
<dbReference type="AlphaFoldDB" id="A0AAV3XLJ0"/>
<reference evidence="1" key="1">
    <citation type="submission" date="2019-10" db="EMBL/GenBank/DDBJ databases">
        <title>Draft genome sequece of Microseira wollei NIES-4236.</title>
        <authorList>
            <person name="Yamaguchi H."/>
            <person name="Suzuki S."/>
            <person name="Kawachi M."/>
        </authorList>
    </citation>
    <scope>NUCLEOTIDE SEQUENCE</scope>
    <source>
        <strain evidence="1">NIES-4236</strain>
    </source>
</reference>
<evidence type="ECO:0000313" key="1">
    <source>
        <dbReference type="EMBL" id="GET40392.1"/>
    </source>
</evidence>
<keyword evidence="2" id="KW-1185">Reference proteome</keyword>
<dbReference type="Proteomes" id="UP001050975">
    <property type="component" value="Unassembled WGS sequence"/>
</dbReference>
<dbReference type="Pfam" id="PF11387">
    <property type="entry name" value="DUF2795"/>
    <property type="match status" value="1"/>
</dbReference>
<sequence length="64" mass="7189">MAQLNPVQLQKHLKGVDYPARKQDLINHVRQKGADEAAISALEKLPDREFKNPIEVSQAIADLK</sequence>
<comment type="caution">
    <text evidence="1">The sequence shown here is derived from an EMBL/GenBank/DDBJ whole genome shotgun (WGS) entry which is preliminary data.</text>
</comment>
<proteinExistence type="predicted"/>
<evidence type="ECO:0000313" key="2">
    <source>
        <dbReference type="Proteomes" id="UP001050975"/>
    </source>
</evidence>
<organism evidence="1 2">
    <name type="scientific">Microseira wollei NIES-4236</name>
    <dbReference type="NCBI Taxonomy" id="2530354"/>
    <lineage>
        <taxon>Bacteria</taxon>
        <taxon>Bacillati</taxon>
        <taxon>Cyanobacteriota</taxon>
        <taxon>Cyanophyceae</taxon>
        <taxon>Oscillatoriophycideae</taxon>
        <taxon>Aerosakkonematales</taxon>
        <taxon>Aerosakkonemataceae</taxon>
        <taxon>Microseira</taxon>
    </lineage>
</organism>
<dbReference type="RefSeq" id="WP_226586232.1">
    <property type="nucleotide sequence ID" value="NZ_BLAY01000090.1"/>
</dbReference>
<accession>A0AAV3XLJ0</accession>
<dbReference type="EMBL" id="BLAY01000090">
    <property type="protein sequence ID" value="GET40392.1"/>
    <property type="molecule type" value="Genomic_DNA"/>
</dbReference>
<evidence type="ECO:0008006" key="3">
    <source>
        <dbReference type="Google" id="ProtNLM"/>
    </source>
</evidence>